<protein>
    <submittedName>
        <fullName evidence="1">Uncharacterized protein</fullName>
    </submittedName>
</protein>
<dbReference type="EMBL" id="VSSQ01065455">
    <property type="protein sequence ID" value="MPN18172.1"/>
    <property type="molecule type" value="Genomic_DNA"/>
</dbReference>
<reference evidence="1" key="1">
    <citation type="submission" date="2019-08" db="EMBL/GenBank/DDBJ databases">
        <authorList>
            <person name="Kucharzyk K."/>
            <person name="Murdoch R.W."/>
            <person name="Higgins S."/>
            <person name="Loffler F."/>
        </authorList>
    </citation>
    <scope>NUCLEOTIDE SEQUENCE</scope>
</reference>
<sequence length="191" mass="21450">MQPAFGTVLIAVCFKNDGCSSLTGEFIDNREYGFQLLVFRALRIPARQQFRGFVQEDDMIMIVAGDHPVTYGDERDFVNALLFFKRHFQSLSLCDIANVAFDHLSFPNQIHITHEFDLRGSPVGCQQRQVLISNVFLALQLHEFFSICEDVFKQTKLPNALLQNLFFGIHAIYRGSGRGSTGNRAGTGAAL</sequence>
<gene>
    <name evidence="1" type="ORF">SDC9_165530</name>
</gene>
<proteinExistence type="predicted"/>
<dbReference type="AlphaFoldDB" id="A0A645FWU3"/>
<evidence type="ECO:0000313" key="1">
    <source>
        <dbReference type="EMBL" id="MPN18172.1"/>
    </source>
</evidence>
<name>A0A645FWU3_9ZZZZ</name>
<organism evidence="1">
    <name type="scientific">bioreactor metagenome</name>
    <dbReference type="NCBI Taxonomy" id="1076179"/>
    <lineage>
        <taxon>unclassified sequences</taxon>
        <taxon>metagenomes</taxon>
        <taxon>ecological metagenomes</taxon>
    </lineage>
</organism>
<comment type="caution">
    <text evidence="1">The sequence shown here is derived from an EMBL/GenBank/DDBJ whole genome shotgun (WGS) entry which is preliminary data.</text>
</comment>
<accession>A0A645FWU3</accession>